<sequence length="373" mass="42728">MFVMMRSEFLSVLLLCCQVNGQSHGGGFNPFEVFQAFSGIGSSGSYERPNSLMNLLMNKDGKPQVSVSLGAPKIFPYAHKPQPTEQSSPSPSKSTLTSPESERKVKGTGFEDLELQPNWAEEVDESFSEDGSGEEVEKPKKTSEKPVEKKKSYIDLAKCFLKYGRENEKLGFCFGLNESATRPFYLASQSNEQLENNCRGSYDLNEFIKQRSVHKDLETNQLNCEPTLQHHQINVDFEEFERGSVQIIQQWRLVNSTKTETRNFRDETQRFTEIVKVNTEVYGLECIHFAKTNDFWIMNQKGGILHGRNFDNAKDKTLFYQFRIDRLRADGEWGFPLKTAIEEIPAPSSRLGINCELRRQHRFLHWHDGLAKA</sequence>
<feature type="compositionally biased region" description="Acidic residues" evidence="1">
    <location>
        <begin position="121"/>
        <end position="134"/>
    </location>
</feature>
<dbReference type="Proteomes" id="UP000582659">
    <property type="component" value="Unassembled WGS sequence"/>
</dbReference>
<feature type="compositionally biased region" description="Low complexity" evidence="1">
    <location>
        <begin position="80"/>
        <end position="99"/>
    </location>
</feature>
<feature type="compositionally biased region" description="Basic and acidic residues" evidence="1">
    <location>
        <begin position="135"/>
        <end position="147"/>
    </location>
</feature>
<dbReference type="OrthoDB" id="10499352at2759"/>
<evidence type="ECO:0000313" key="4">
    <source>
        <dbReference type="Proteomes" id="UP000659654"/>
    </source>
</evidence>
<keyword evidence="2" id="KW-0732">Signal</keyword>
<protein>
    <submittedName>
        <fullName evidence="3">(pine wood nematode) hypothetical protein</fullName>
    </submittedName>
</protein>
<reference evidence="3" key="1">
    <citation type="submission" date="2020-09" db="EMBL/GenBank/DDBJ databases">
        <authorList>
            <person name="Kikuchi T."/>
        </authorList>
    </citation>
    <scope>NUCLEOTIDE SEQUENCE</scope>
    <source>
        <strain evidence="3">Ka4C1</strain>
    </source>
</reference>
<proteinExistence type="predicted"/>
<keyword evidence="4" id="KW-1185">Reference proteome</keyword>
<comment type="caution">
    <text evidence="3">The sequence shown here is derived from an EMBL/GenBank/DDBJ whole genome shotgun (WGS) entry which is preliminary data.</text>
</comment>
<accession>A0A7I8WYE4</accession>
<evidence type="ECO:0000313" key="3">
    <source>
        <dbReference type="EMBL" id="CAD5217650.1"/>
    </source>
</evidence>
<evidence type="ECO:0000256" key="2">
    <source>
        <dbReference type="SAM" id="SignalP"/>
    </source>
</evidence>
<dbReference type="EMBL" id="CAJFCV020000002">
    <property type="protein sequence ID" value="CAG9101452.1"/>
    <property type="molecule type" value="Genomic_DNA"/>
</dbReference>
<dbReference type="Proteomes" id="UP000659654">
    <property type="component" value="Unassembled WGS sequence"/>
</dbReference>
<gene>
    <name evidence="3" type="ORF">BXYJ_LOCUS5141</name>
</gene>
<organism evidence="3 4">
    <name type="scientific">Bursaphelenchus xylophilus</name>
    <name type="common">Pinewood nematode worm</name>
    <name type="synonym">Aphelenchoides xylophilus</name>
    <dbReference type="NCBI Taxonomy" id="6326"/>
    <lineage>
        <taxon>Eukaryota</taxon>
        <taxon>Metazoa</taxon>
        <taxon>Ecdysozoa</taxon>
        <taxon>Nematoda</taxon>
        <taxon>Chromadorea</taxon>
        <taxon>Rhabditida</taxon>
        <taxon>Tylenchina</taxon>
        <taxon>Tylenchomorpha</taxon>
        <taxon>Aphelenchoidea</taxon>
        <taxon>Aphelenchoididae</taxon>
        <taxon>Bursaphelenchus</taxon>
    </lineage>
</organism>
<feature type="region of interest" description="Disordered" evidence="1">
    <location>
        <begin position="76"/>
        <end position="147"/>
    </location>
</feature>
<dbReference type="EMBL" id="CAJFDI010000002">
    <property type="protein sequence ID" value="CAD5217650.1"/>
    <property type="molecule type" value="Genomic_DNA"/>
</dbReference>
<dbReference type="AlphaFoldDB" id="A0A7I8WYE4"/>
<name>A0A7I8WYE4_BURXY</name>
<feature type="signal peptide" evidence="2">
    <location>
        <begin position="1"/>
        <end position="21"/>
    </location>
</feature>
<evidence type="ECO:0000256" key="1">
    <source>
        <dbReference type="SAM" id="MobiDB-lite"/>
    </source>
</evidence>
<feature type="chain" id="PRO_5035412501" evidence="2">
    <location>
        <begin position="22"/>
        <end position="373"/>
    </location>
</feature>